<dbReference type="Proteomes" id="UP001565242">
    <property type="component" value="Unassembled WGS sequence"/>
</dbReference>
<proteinExistence type="predicted"/>
<accession>A0ABV4D7X8</accession>
<dbReference type="RefSeq" id="WP_272928438.1">
    <property type="nucleotide sequence ID" value="NZ_JBCLSQ010000010.1"/>
</dbReference>
<gene>
    <name evidence="2" type="ORF">AALM99_05270</name>
</gene>
<organism evidence="2 3">
    <name type="scientific">Lactococcus muris</name>
    <dbReference type="NCBI Taxonomy" id="2941330"/>
    <lineage>
        <taxon>Bacteria</taxon>
        <taxon>Bacillati</taxon>
        <taxon>Bacillota</taxon>
        <taxon>Bacilli</taxon>
        <taxon>Lactobacillales</taxon>
        <taxon>Streptococcaceae</taxon>
        <taxon>Lactococcus</taxon>
    </lineage>
</organism>
<keyword evidence="1" id="KW-0812">Transmembrane</keyword>
<feature type="transmembrane region" description="Helical" evidence="1">
    <location>
        <begin position="20"/>
        <end position="43"/>
    </location>
</feature>
<evidence type="ECO:0000313" key="3">
    <source>
        <dbReference type="Proteomes" id="UP001565242"/>
    </source>
</evidence>
<comment type="caution">
    <text evidence="2">The sequence shown here is derived from an EMBL/GenBank/DDBJ whole genome shotgun (WGS) entry which is preliminary data.</text>
</comment>
<reference evidence="2 3" key="1">
    <citation type="submission" date="2024-03" db="EMBL/GenBank/DDBJ databases">
        <title>Mouse gut bacterial collection (mGBC) of GemPharmatech.</title>
        <authorList>
            <person name="He Y."/>
            <person name="Dong L."/>
            <person name="Wu D."/>
            <person name="Gao X."/>
            <person name="Lin Z."/>
        </authorList>
    </citation>
    <scope>NUCLEOTIDE SEQUENCE [LARGE SCALE GENOMIC DNA]</scope>
    <source>
        <strain evidence="2 3">20-218</strain>
    </source>
</reference>
<evidence type="ECO:0000256" key="1">
    <source>
        <dbReference type="SAM" id="Phobius"/>
    </source>
</evidence>
<dbReference type="EMBL" id="JBCLSQ010000010">
    <property type="protein sequence ID" value="MEY8537851.1"/>
    <property type="molecule type" value="Genomic_DNA"/>
</dbReference>
<name>A0ABV4D7X8_9LACT</name>
<evidence type="ECO:0000313" key="2">
    <source>
        <dbReference type="EMBL" id="MEY8537851.1"/>
    </source>
</evidence>
<keyword evidence="1" id="KW-1133">Transmembrane helix</keyword>
<sequence>MEFEKLKDRLETLEKKNRNLRVGLLVHDLMTIVLSIAVAYLFLG</sequence>
<protein>
    <submittedName>
        <fullName evidence="2">Uncharacterized protein</fullName>
    </submittedName>
</protein>
<keyword evidence="3" id="KW-1185">Reference proteome</keyword>
<keyword evidence="1" id="KW-0472">Membrane</keyword>